<evidence type="ECO:0000256" key="7">
    <source>
        <dbReference type="ARBA" id="ARBA00023152"/>
    </source>
</evidence>
<feature type="binding site" evidence="10">
    <location>
        <position position="304"/>
    </location>
    <ligand>
        <name>substrate</name>
    </ligand>
</feature>
<dbReference type="PANTHER" id="PTHR11902">
    <property type="entry name" value="ENOLASE"/>
    <property type="match status" value="1"/>
</dbReference>
<feature type="binding site" evidence="10">
    <location>
        <position position="168"/>
    </location>
    <ligand>
        <name>substrate</name>
    </ligand>
</feature>
<feature type="binding site" evidence="11">
    <location>
        <position position="255"/>
    </location>
    <ligand>
        <name>Mg(2+)</name>
        <dbReference type="ChEBI" id="CHEBI:18420"/>
    </ligand>
</feature>
<comment type="subcellular location">
    <subcellularLocation>
        <location evidence="1">Cytoplasm</location>
    </subcellularLocation>
</comment>
<dbReference type="SMART" id="SM01192">
    <property type="entry name" value="Enolase_C"/>
    <property type="match status" value="1"/>
</dbReference>
<feature type="binding site" evidence="10">
    <location>
        <begin position="383"/>
        <end position="386"/>
    </location>
    <ligand>
        <name>substrate</name>
    </ligand>
</feature>
<dbReference type="InterPro" id="IPR000941">
    <property type="entry name" value="Enolase"/>
</dbReference>
<dbReference type="Pfam" id="PF03952">
    <property type="entry name" value="Enolase_N"/>
    <property type="match status" value="1"/>
</dbReference>
<protein>
    <recommendedName>
        <fullName evidence="4">phosphopyruvate hydratase</fullName>
        <ecNumber evidence="4">4.2.1.11</ecNumber>
    </recommendedName>
</protein>
<evidence type="ECO:0000256" key="11">
    <source>
        <dbReference type="PIRSR" id="PIRSR001400-3"/>
    </source>
</evidence>
<dbReference type="NCBIfam" id="TIGR01060">
    <property type="entry name" value="eno"/>
    <property type="match status" value="1"/>
</dbReference>
<dbReference type="SMR" id="Q5CRP8"/>
<evidence type="ECO:0000256" key="10">
    <source>
        <dbReference type="PIRSR" id="PIRSR001400-2"/>
    </source>
</evidence>
<dbReference type="FunFam" id="3.20.20.120:FF:000002">
    <property type="entry name" value="Enolase 1"/>
    <property type="match status" value="1"/>
</dbReference>
<dbReference type="Gene3D" id="3.30.390.10">
    <property type="entry name" value="Enolase-like, N-terminal domain"/>
    <property type="match status" value="1"/>
</dbReference>
<dbReference type="KEGG" id="cpv:cgd5_1960"/>
<comment type="caution">
    <text evidence="14">The sequence shown here is derived from an EMBL/GenBank/DDBJ whole genome shotgun (WGS) entry which is preliminary data.</text>
</comment>
<dbReference type="GO" id="GO:0006096">
    <property type="term" value="P:glycolytic process"/>
    <property type="evidence" value="ECO:0007669"/>
    <property type="project" value="UniProtKB-UniPathway"/>
</dbReference>
<evidence type="ECO:0000256" key="4">
    <source>
        <dbReference type="ARBA" id="ARBA00012058"/>
    </source>
</evidence>
<reference evidence="14 15" key="1">
    <citation type="journal article" date="2004" name="Science">
        <title>Complete genome sequence of the apicomplexan, Cryptosporidium parvum.</title>
        <authorList>
            <person name="Abrahamsen M.S."/>
            <person name="Templeton T.J."/>
            <person name="Enomoto S."/>
            <person name="Abrahante J.E."/>
            <person name="Zhu G."/>
            <person name="Lancto C.A."/>
            <person name="Deng M."/>
            <person name="Liu C."/>
            <person name="Widmer G."/>
            <person name="Tzipori S."/>
            <person name="Buck G.A."/>
            <person name="Xu P."/>
            <person name="Bankier A.T."/>
            <person name="Dear P.H."/>
            <person name="Konfortov B.A."/>
            <person name="Spriggs H.F."/>
            <person name="Iyer L."/>
            <person name="Anantharaman V."/>
            <person name="Aravind L."/>
            <person name="Kapur V."/>
        </authorList>
    </citation>
    <scope>NUCLEOTIDE SEQUENCE [LARGE SCALE GENOMIC DNA]</scope>
    <source>
        <strain evidence="15">Iowa II</strain>
    </source>
</reference>
<feature type="binding site" evidence="10">
    <location>
        <position position="331"/>
    </location>
    <ligand>
        <name>substrate</name>
    </ligand>
</feature>
<feature type="domain" description="Enolase C-terminal TIM barrel" evidence="12">
    <location>
        <begin position="152"/>
        <end position="444"/>
    </location>
</feature>
<dbReference type="GO" id="GO:0004634">
    <property type="term" value="F:phosphopyruvate hydratase activity"/>
    <property type="evidence" value="ECO:0007669"/>
    <property type="project" value="UniProtKB-EC"/>
</dbReference>
<dbReference type="InterPro" id="IPR020811">
    <property type="entry name" value="Enolase_N"/>
</dbReference>
<gene>
    <name evidence="14" type="ORF">cgd5_1960</name>
</gene>
<keyword evidence="5" id="KW-0963">Cytoplasm</keyword>
<dbReference type="OMA" id="RCMMSHR"/>
<comment type="similarity">
    <text evidence="3">Belongs to the enolase family.</text>
</comment>
<dbReference type="EC" id="4.2.1.11" evidence="4"/>
<dbReference type="SFLD" id="SFLDG00178">
    <property type="entry name" value="enolase"/>
    <property type="match status" value="1"/>
</dbReference>
<evidence type="ECO:0000256" key="9">
    <source>
        <dbReference type="PIRSR" id="PIRSR001400-1"/>
    </source>
</evidence>
<keyword evidence="8" id="KW-0456">Lyase</keyword>
<comment type="cofactor">
    <cofactor evidence="11">
        <name>Mg(2+)</name>
        <dbReference type="ChEBI" id="CHEBI:18420"/>
    </cofactor>
    <text evidence="11">Mg(2+) is required for catalysis and for stabilizing the dimer.</text>
</comment>
<dbReference type="PROSITE" id="PS00164">
    <property type="entry name" value="ENOLASE"/>
    <property type="match status" value="1"/>
</dbReference>
<accession>Q5CRP8</accession>
<dbReference type="InterPro" id="IPR029017">
    <property type="entry name" value="Enolase-like_N"/>
</dbReference>
<dbReference type="PIRSF" id="PIRSF001400">
    <property type="entry name" value="Enolase"/>
    <property type="match status" value="1"/>
</dbReference>
<dbReference type="InterPro" id="IPR020810">
    <property type="entry name" value="Enolase_C"/>
</dbReference>
<dbReference type="SFLD" id="SFLDF00002">
    <property type="entry name" value="enolase"/>
    <property type="match status" value="1"/>
</dbReference>
<evidence type="ECO:0000313" key="14">
    <source>
        <dbReference type="EMBL" id="EAK88234.1"/>
    </source>
</evidence>
<dbReference type="GO" id="GO:0000287">
    <property type="term" value="F:magnesium ion binding"/>
    <property type="evidence" value="ECO:0007669"/>
    <property type="project" value="InterPro"/>
</dbReference>
<dbReference type="RefSeq" id="XP_626138.1">
    <property type="nucleotide sequence ID" value="XM_626138.1"/>
</dbReference>
<feature type="binding site" evidence="11">
    <location>
        <position position="304"/>
    </location>
    <ligand>
        <name>Mg(2+)</name>
        <dbReference type="ChEBI" id="CHEBI:18420"/>
    </ligand>
</feature>
<dbReference type="STRING" id="353152.Q5CRP8"/>
<dbReference type="GO" id="GO:0000015">
    <property type="term" value="C:phosphopyruvate hydratase complex"/>
    <property type="evidence" value="ECO:0007669"/>
    <property type="project" value="InterPro"/>
</dbReference>
<dbReference type="PRINTS" id="PR00148">
    <property type="entry name" value="ENOLASE"/>
</dbReference>
<evidence type="ECO:0000256" key="1">
    <source>
        <dbReference type="ARBA" id="ARBA00004496"/>
    </source>
</evidence>
<dbReference type="SFLD" id="SFLDS00001">
    <property type="entry name" value="Enolase"/>
    <property type="match status" value="1"/>
</dbReference>
<dbReference type="SUPFAM" id="SSF54826">
    <property type="entry name" value="Enolase N-terminal domain-like"/>
    <property type="match status" value="1"/>
</dbReference>
<dbReference type="UniPathway" id="UPA00109">
    <property type="reaction ID" value="UER00187"/>
</dbReference>
<evidence type="ECO:0000256" key="5">
    <source>
        <dbReference type="ARBA" id="ARBA00022490"/>
    </source>
</evidence>
<keyword evidence="6 11" id="KW-0460">Magnesium</keyword>
<keyword evidence="11" id="KW-0479">Metal-binding</keyword>
<evidence type="ECO:0000259" key="13">
    <source>
        <dbReference type="SMART" id="SM01193"/>
    </source>
</evidence>
<dbReference type="Pfam" id="PF00113">
    <property type="entry name" value="Enolase_C"/>
    <property type="match status" value="1"/>
</dbReference>
<dbReference type="EMBL" id="AAEE01000007">
    <property type="protein sequence ID" value="EAK88234.1"/>
    <property type="molecule type" value="Genomic_DNA"/>
</dbReference>
<evidence type="ECO:0000256" key="3">
    <source>
        <dbReference type="ARBA" id="ARBA00009604"/>
    </source>
</evidence>
<dbReference type="GeneID" id="3373082"/>
<dbReference type="SMART" id="SM01193">
    <property type="entry name" value="Enolase_N"/>
    <property type="match status" value="1"/>
</dbReference>
<organism evidence="14 15">
    <name type="scientific">Cryptosporidium parvum (strain Iowa II)</name>
    <dbReference type="NCBI Taxonomy" id="353152"/>
    <lineage>
        <taxon>Eukaryota</taxon>
        <taxon>Sar</taxon>
        <taxon>Alveolata</taxon>
        <taxon>Apicomplexa</taxon>
        <taxon>Conoidasida</taxon>
        <taxon>Coccidia</taxon>
        <taxon>Eucoccidiorida</taxon>
        <taxon>Eimeriorina</taxon>
        <taxon>Cryptosporidiidae</taxon>
        <taxon>Cryptosporidium</taxon>
    </lineage>
</organism>
<dbReference type="AlphaFoldDB" id="Q5CRP8"/>
<feature type="binding site" evidence="11">
    <location>
        <position position="331"/>
    </location>
    <ligand>
        <name>Mg(2+)</name>
        <dbReference type="ChEBI" id="CHEBI:18420"/>
    </ligand>
</feature>
<evidence type="ECO:0000259" key="12">
    <source>
        <dbReference type="SMART" id="SM01192"/>
    </source>
</evidence>
<dbReference type="HAMAP" id="MF_00318">
    <property type="entry name" value="Enolase"/>
    <property type="match status" value="1"/>
</dbReference>
<comment type="pathway">
    <text evidence="2">Carbohydrate degradation; glycolysis; pyruvate from D-glyceraldehyde 3-phosphate: step 4/5.</text>
</comment>
<evidence type="ECO:0000256" key="8">
    <source>
        <dbReference type="ARBA" id="ARBA00023239"/>
    </source>
</evidence>
<keyword evidence="7" id="KW-0324">Glycolysis</keyword>
<dbReference type="InParanoid" id="Q5CRP8"/>
<keyword evidence="15" id="KW-1185">Reference proteome</keyword>
<feature type="active site" description="Proton donor" evidence="9">
    <location>
        <position position="220"/>
    </location>
</feature>
<feature type="non-terminal residue" evidence="14">
    <location>
        <position position="1"/>
    </location>
</feature>
<dbReference type="Proteomes" id="UP000006726">
    <property type="component" value="Chromosome 5"/>
</dbReference>
<evidence type="ECO:0000256" key="2">
    <source>
        <dbReference type="ARBA" id="ARBA00005031"/>
    </source>
</evidence>
<dbReference type="OrthoDB" id="1739814at2759"/>
<evidence type="ECO:0000313" key="15">
    <source>
        <dbReference type="Proteomes" id="UP000006726"/>
    </source>
</evidence>
<dbReference type="CDD" id="cd03313">
    <property type="entry name" value="enolase"/>
    <property type="match status" value="1"/>
</dbReference>
<evidence type="ECO:0000256" key="6">
    <source>
        <dbReference type="ARBA" id="ARBA00022842"/>
    </source>
</evidence>
<dbReference type="PANTHER" id="PTHR11902:SF1">
    <property type="entry name" value="ENOLASE"/>
    <property type="match status" value="1"/>
</dbReference>
<name>Q5CRP8_CRYPI</name>
<dbReference type="SUPFAM" id="SSF51604">
    <property type="entry name" value="Enolase C-terminal domain-like"/>
    <property type="match status" value="1"/>
</dbReference>
<sequence>SLAMPSILSVKAREILDSRGNPTVEAEITTEQGVFRACCPSGASTGIYEAKELRDGDEKRYLGKGVQKAVENVNKIIAPALIGKDPTHQTELDTMMTEQLDGSKNEYGFTKSKLGANATTAVSFALARAGAAARGVPLYKYIAELAGNDTNNFVMPVPSFNVLNGGKHAGNALAPQEFMIFPVGAPNFKEALRYGAEVYHTLKSVIKKKYGLGATNIGDEGGFAPDIATPEEALDLITEAINICGYSGKIKISLDPAASEFFVEDKKCYDLNFKCKDSNNYLSSQELTEMWKNICSKYDIASIEDPFDQDDYEAYASLTSQVGEKVQIMGDDLFVTNMSRLRIGKEKGACNALLLKVNQIGTVTEAIAAFDLARSFGWGIQVSHRSGETEDTFIADLTVGLGTGQLKTGAPCRSERVAKYNQLMRIEEELGNNCSFAGANFRKPIARIR</sequence>
<proteinExistence type="inferred from homology"/>
<dbReference type="Gene3D" id="3.20.20.120">
    <property type="entry name" value="Enolase-like C-terminal domain"/>
    <property type="match status" value="1"/>
</dbReference>
<feature type="domain" description="Enolase N-terminal" evidence="13">
    <location>
        <begin position="7"/>
        <end position="142"/>
    </location>
</feature>
<feature type="binding site" evidence="10">
    <location>
        <position position="177"/>
    </location>
    <ligand>
        <name>substrate</name>
    </ligand>
</feature>
<feature type="binding site" evidence="10">
    <location>
        <position position="407"/>
    </location>
    <ligand>
        <name>substrate</name>
    </ligand>
</feature>
<dbReference type="InterPro" id="IPR020809">
    <property type="entry name" value="Enolase_CS"/>
</dbReference>
<feature type="active site" description="Proton acceptor" evidence="9">
    <location>
        <position position="356"/>
    </location>
</feature>
<dbReference type="InterPro" id="IPR036849">
    <property type="entry name" value="Enolase-like_C_sf"/>
</dbReference>